<gene>
    <name evidence="2" type="ORF">NPX13_g822</name>
</gene>
<accession>A0A9W8NN91</accession>
<dbReference type="AlphaFoldDB" id="A0A9W8NN91"/>
<dbReference type="Proteomes" id="UP001148614">
    <property type="component" value="Unassembled WGS sequence"/>
</dbReference>
<feature type="compositionally biased region" description="Basic and acidic residues" evidence="1">
    <location>
        <begin position="106"/>
        <end position="120"/>
    </location>
</feature>
<evidence type="ECO:0000256" key="1">
    <source>
        <dbReference type="SAM" id="MobiDB-lite"/>
    </source>
</evidence>
<feature type="region of interest" description="Disordered" evidence="1">
    <location>
        <begin position="94"/>
        <end position="120"/>
    </location>
</feature>
<dbReference type="EMBL" id="JANPWZ010000063">
    <property type="protein sequence ID" value="KAJ3579739.1"/>
    <property type="molecule type" value="Genomic_DNA"/>
</dbReference>
<evidence type="ECO:0000313" key="2">
    <source>
        <dbReference type="EMBL" id="KAJ3579739.1"/>
    </source>
</evidence>
<organism evidence="2 3">
    <name type="scientific">Xylaria arbuscula</name>
    <dbReference type="NCBI Taxonomy" id="114810"/>
    <lineage>
        <taxon>Eukaryota</taxon>
        <taxon>Fungi</taxon>
        <taxon>Dikarya</taxon>
        <taxon>Ascomycota</taxon>
        <taxon>Pezizomycotina</taxon>
        <taxon>Sordariomycetes</taxon>
        <taxon>Xylariomycetidae</taxon>
        <taxon>Xylariales</taxon>
        <taxon>Xylariaceae</taxon>
        <taxon>Xylaria</taxon>
    </lineage>
</organism>
<name>A0A9W8NN91_9PEZI</name>
<sequence>MANANAQRIEGREKGRREREGWCFQFRFERGGSNSTLIVGFEEAASGPVVPVARGTTLEPMLGDVCHSRDYSRLTPHDSMLTGRNQLKGCLGWTLESQPQKPGDSIPDRGDHVRDHGQEG</sequence>
<proteinExistence type="predicted"/>
<comment type="caution">
    <text evidence="2">The sequence shown here is derived from an EMBL/GenBank/DDBJ whole genome shotgun (WGS) entry which is preliminary data.</text>
</comment>
<keyword evidence="3" id="KW-1185">Reference proteome</keyword>
<evidence type="ECO:0000313" key="3">
    <source>
        <dbReference type="Proteomes" id="UP001148614"/>
    </source>
</evidence>
<protein>
    <submittedName>
        <fullName evidence="2">Uncharacterized protein</fullName>
    </submittedName>
</protein>
<reference evidence="2" key="1">
    <citation type="submission" date="2022-07" db="EMBL/GenBank/DDBJ databases">
        <title>Genome Sequence of Xylaria arbuscula.</title>
        <authorList>
            <person name="Buettner E."/>
        </authorList>
    </citation>
    <scope>NUCLEOTIDE SEQUENCE</scope>
    <source>
        <strain evidence="2">VT107</strain>
    </source>
</reference>